<organism evidence="1 2">
    <name type="scientific">Kipferlia bialata</name>
    <dbReference type="NCBI Taxonomy" id="797122"/>
    <lineage>
        <taxon>Eukaryota</taxon>
        <taxon>Metamonada</taxon>
        <taxon>Carpediemonas-like organisms</taxon>
        <taxon>Kipferlia</taxon>
    </lineage>
</organism>
<dbReference type="AlphaFoldDB" id="A0A9K3GPS1"/>
<dbReference type="EMBL" id="BDIP01006542">
    <property type="protein sequence ID" value="GIQ90703.1"/>
    <property type="molecule type" value="Genomic_DNA"/>
</dbReference>
<protein>
    <submittedName>
        <fullName evidence="1">Uncharacterized protein</fullName>
    </submittedName>
</protein>
<sequence length="17" mass="1976">TETVRMILKIDSVIMAR</sequence>
<feature type="non-terminal residue" evidence="1">
    <location>
        <position position="1"/>
    </location>
</feature>
<name>A0A9K3GPS1_9EUKA</name>
<evidence type="ECO:0000313" key="1">
    <source>
        <dbReference type="EMBL" id="GIQ90703.1"/>
    </source>
</evidence>
<comment type="caution">
    <text evidence="1">The sequence shown here is derived from an EMBL/GenBank/DDBJ whole genome shotgun (WGS) entry which is preliminary data.</text>
</comment>
<gene>
    <name evidence="1" type="ORF">KIPB_013593</name>
</gene>
<proteinExistence type="predicted"/>
<dbReference type="Proteomes" id="UP000265618">
    <property type="component" value="Unassembled WGS sequence"/>
</dbReference>
<reference evidence="1 2" key="1">
    <citation type="journal article" date="2018" name="PLoS ONE">
        <title>The draft genome of Kipferlia bialata reveals reductive genome evolution in fornicate parasites.</title>
        <authorList>
            <person name="Tanifuji G."/>
            <person name="Takabayashi S."/>
            <person name="Kume K."/>
            <person name="Takagi M."/>
            <person name="Nakayama T."/>
            <person name="Kamikawa R."/>
            <person name="Inagaki Y."/>
            <person name="Hashimoto T."/>
        </authorList>
    </citation>
    <scope>NUCLEOTIDE SEQUENCE [LARGE SCALE GENOMIC DNA]</scope>
    <source>
        <strain evidence="1">NY0173</strain>
    </source>
</reference>
<evidence type="ECO:0000313" key="2">
    <source>
        <dbReference type="Proteomes" id="UP000265618"/>
    </source>
</evidence>
<keyword evidence="2" id="KW-1185">Reference proteome</keyword>
<accession>A0A9K3GPS1</accession>